<accession>A0A9N9P1R0</accession>
<dbReference type="AlphaFoldDB" id="A0A9N9P1R0"/>
<dbReference type="Proteomes" id="UP000789405">
    <property type="component" value="Unassembled WGS sequence"/>
</dbReference>
<gene>
    <name evidence="1" type="ORF">DERYTH_LOCUS19744</name>
</gene>
<keyword evidence="2" id="KW-1185">Reference proteome</keyword>
<organism evidence="1 2">
    <name type="scientific">Dentiscutata erythropus</name>
    <dbReference type="NCBI Taxonomy" id="1348616"/>
    <lineage>
        <taxon>Eukaryota</taxon>
        <taxon>Fungi</taxon>
        <taxon>Fungi incertae sedis</taxon>
        <taxon>Mucoromycota</taxon>
        <taxon>Glomeromycotina</taxon>
        <taxon>Glomeromycetes</taxon>
        <taxon>Diversisporales</taxon>
        <taxon>Gigasporaceae</taxon>
        <taxon>Dentiscutata</taxon>
    </lineage>
</organism>
<dbReference type="EMBL" id="CAJVPY010022119">
    <property type="protein sequence ID" value="CAG8781865.1"/>
    <property type="molecule type" value="Genomic_DNA"/>
</dbReference>
<sequence length="45" mass="5094">GFYLSQILVLLNTNNPFLTWVGSTAQYKSCIMKCQDWLPILNSDG</sequence>
<name>A0A9N9P1R0_9GLOM</name>
<proteinExistence type="predicted"/>
<dbReference type="OrthoDB" id="10595989at2759"/>
<reference evidence="1" key="1">
    <citation type="submission" date="2021-06" db="EMBL/GenBank/DDBJ databases">
        <authorList>
            <person name="Kallberg Y."/>
            <person name="Tangrot J."/>
            <person name="Rosling A."/>
        </authorList>
    </citation>
    <scope>NUCLEOTIDE SEQUENCE</scope>
    <source>
        <strain evidence="1">MA453B</strain>
    </source>
</reference>
<comment type="caution">
    <text evidence="1">The sequence shown here is derived from an EMBL/GenBank/DDBJ whole genome shotgun (WGS) entry which is preliminary data.</text>
</comment>
<evidence type="ECO:0000313" key="2">
    <source>
        <dbReference type="Proteomes" id="UP000789405"/>
    </source>
</evidence>
<protein>
    <submittedName>
        <fullName evidence="1">14622_t:CDS:1</fullName>
    </submittedName>
</protein>
<evidence type="ECO:0000313" key="1">
    <source>
        <dbReference type="EMBL" id="CAG8781865.1"/>
    </source>
</evidence>
<feature type="non-terminal residue" evidence="1">
    <location>
        <position position="1"/>
    </location>
</feature>